<sequence>TLKINKKVLMICDTNNFPKGADQIIIGNNKSAKSLGVIFYLLARGYCKARVINVDIPDLDWWTSEEV</sequence>
<dbReference type="SUPFAM" id="SSF52313">
    <property type="entry name" value="Ribosomal protein S2"/>
    <property type="match status" value="1"/>
</dbReference>
<dbReference type="Gene3D" id="3.40.50.10490">
    <property type="entry name" value="Glucose-6-phosphate isomerase like protein, domain 1"/>
    <property type="match status" value="1"/>
</dbReference>
<feature type="non-terminal residue" evidence="1">
    <location>
        <position position="1"/>
    </location>
</feature>
<protein>
    <submittedName>
        <fullName evidence="1">Uncharacterized protein</fullName>
    </submittedName>
</protein>
<organism evidence="1">
    <name type="scientific">marine sediment metagenome</name>
    <dbReference type="NCBI Taxonomy" id="412755"/>
    <lineage>
        <taxon>unclassified sequences</taxon>
        <taxon>metagenomes</taxon>
        <taxon>ecological metagenomes</taxon>
    </lineage>
</organism>
<comment type="caution">
    <text evidence="1">The sequence shown here is derived from an EMBL/GenBank/DDBJ whole genome shotgun (WGS) entry which is preliminary data.</text>
</comment>
<name>X1NHK2_9ZZZZ</name>
<proteinExistence type="predicted"/>
<gene>
    <name evidence="1" type="ORF">S06H3_26082</name>
</gene>
<dbReference type="AlphaFoldDB" id="X1NHK2"/>
<dbReference type="EMBL" id="BARV01015049">
    <property type="protein sequence ID" value="GAI26285.1"/>
    <property type="molecule type" value="Genomic_DNA"/>
</dbReference>
<dbReference type="InterPro" id="IPR023591">
    <property type="entry name" value="Ribosomal_uS2_flav_dom_sf"/>
</dbReference>
<evidence type="ECO:0000313" key="1">
    <source>
        <dbReference type="EMBL" id="GAI26285.1"/>
    </source>
</evidence>
<accession>X1NHK2</accession>
<reference evidence="1" key="1">
    <citation type="journal article" date="2014" name="Front. Microbiol.">
        <title>High frequency of phylogenetically diverse reductive dehalogenase-homologous genes in deep subseafloor sedimentary metagenomes.</title>
        <authorList>
            <person name="Kawai M."/>
            <person name="Futagami T."/>
            <person name="Toyoda A."/>
            <person name="Takaki Y."/>
            <person name="Nishi S."/>
            <person name="Hori S."/>
            <person name="Arai W."/>
            <person name="Tsubouchi T."/>
            <person name="Morono Y."/>
            <person name="Uchiyama I."/>
            <person name="Ito T."/>
            <person name="Fujiyama A."/>
            <person name="Inagaki F."/>
            <person name="Takami H."/>
        </authorList>
    </citation>
    <scope>NUCLEOTIDE SEQUENCE</scope>
    <source>
        <strain evidence="1">Expedition CK06-06</strain>
    </source>
</reference>